<dbReference type="EC" id="3.4.19.12" evidence="6"/>
<comment type="similarity">
    <text evidence="6">Belongs to the peptidase C19 family.</text>
</comment>
<dbReference type="GO" id="GO:0004843">
    <property type="term" value="F:cysteine-type deubiquitinase activity"/>
    <property type="evidence" value="ECO:0007669"/>
    <property type="project" value="UniProtKB-UniRule"/>
</dbReference>
<comment type="catalytic activity">
    <reaction evidence="1 6">
        <text>Thiol-dependent hydrolysis of ester, thioester, amide, peptide and isopeptide bonds formed by the C-terminal Gly of ubiquitin (a 76-residue protein attached to proteins as an intracellular targeting signal).</text>
        <dbReference type="EC" id="3.4.19.12"/>
    </reaction>
</comment>
<evidence type="ECO:0000313" key="10">
    <source>
        <dbReference type="Proteomes" id="UP000800094"/>
    </source>
</evidence>
<evidence type="ECO:0000259" key="8">
    <source>
        <dbReference type="PROSITE" id="PS50235"/>
    </source>
</evidence>
<evidence type="ECO:0000256" key="3">
    <source>
        <dbReference type="ARBA" id="ARBA00022786"/>
    </source>
</evidence>
<evidence type="ECO:0000313" key="9">
    <source>
        <dbReference type="EMBL" id="KAF2241662.1"/>
    </source>
</evidence>
<feature type="compositionally biased region" description="Polar residues" evidence="7">
    <location>
        <begin position="267"/>
        <end position="287"/>
    </location>
</feature>
<dbReference type="InterPro" id="IPR038765">
    <property type="entry name" value="Papain-like_cys_pep_sf"/>
</dbReference>
<dbReference type="GO" id="GO:0005829">
    <property type="term" value="C:cytosol"/>
    <property type="evidence" value="ECO:0007669"/>
    <property type="project" value="TreeGrafter"/>
</dbReference>
<feature type="compositionally biased region" description="Polar residues" evidence="7">
    <location>
        <begin position="859"/>
        <end position="869"/>
    </location>
</feature>
<feature type="compositionally biased region" description="Pro residues" evidence="7">
    <location>
        <begin position="1"/>
        <end position="12"/>
    </location>
</feature>
<keyword evidence="3 6" id="KW-0833">Ubl conjugation pathway</keyword>
<feature type="region of interest" description="Disordered" evidence="7">
    <location>
        <begin position="1"/>
        <end position="60"/>
    </location>
</feature>
<dbReference type="OrthoDB" id="429671at2759"/>
<evidence type="ECO:0000256" key="1">
    <source>
        <dbReference type="ARBA" id="ARBA00000707"/>
    </source>
</evidence>
<dbReference type="InterPro" id="IPR028889">
    <property type="entry name" value="USP"/>
</dbReference>
<dbReference type="Proteomes" id="UP000800094">
    <property type="component" value="Unassembled WGS sequence"/>
</dbReference>
<dbReference type="SUPFAM" id="SSF54001">
    <property type="entry name" value="Cysteine proteinases"/>
    <property type="match status" value="1"/>
</dbReference>
<protein>
    <recommendedName>
        <fullName evidence="6">Ubiquitin carboxyl-terminal hydrolase</fullName>
        <ecNumber evidence="6">3.4.19.12</ecNumber>
    </recommendedName>
</protein>
<feature type="compositionally biased region" description="Low complexity" evidence="7">
    <location>
        <begin position="323"/>
        <end position="336"/>
    </location>
</feature>
<feature type="region of interest" description="Disordered" evidence="7">
    <location>
        <begin position="828"/>
        <end position="876"/>
    </location>
</feature>
<dbReference type="InterPro" id="IPR001394">
    <property type="entry name" value="Peptidase_C19_UCH"/>
</dbReference>
<feature type="compositionally biased region" description="Polar residues" evidence="7">
    <location>
        <begin position="129"/>
        <end position="142"/>
    </location>
</feature>
<reference evidence="9" key="1">
    <citation type="journal article" date="2020" name="Stud. Mycol.">
        <title>101 Dothideomycetes genomes: a test case for predicting lifestyles and emergence of pathogens.</title>
        <authorList>
            <person name="Haridas S."/>
            <person name="Albert R."/>
            <person name="Binder M."/>
            <person name="Bloem J."/>
            <person name="Labutti K."/>
            <person name="Salamov A."/>
            <person name="Andreopoulos B."/>
            <person name="Baker S."/>
            <person name="Barry K."/>
            <person name="Bills G."/>
            <person name="Bluhm B."/>
            <person name="Cannon C."/>
            <person name="Castanera R."/>
            <person name="Culley D."/>
            <person name="Daum C."/>
            <person name="Ezra D."/>
            <person name="Gonzalez J."/>
            <person name="Henrissat B."/>
            <person name="Kuo A."/>
            <person name="Liang C."/>
            <person name="Lipzen A."/>
            <person name="Lutzoni F."/>
            <person name="Magnuson J."/>
            <person name="Mondo S."/>
            <person name="Nolan M."/>
            <person name="Ohm R."/>
            <person name="Pangilinan J."/>
            <person name="Park H.-J."/>
            <person name="Ramirez L."/>
            <person name="Alfaro M."/>
            <person name="Sun H."/>
            <person name="Tritt A."/>
            <person name="Yoshinaga Y."/>
            <person name="Zwiers L.-H."/>
            <person name="Turgeon B."/>
            <person name="Goodwin S."/>
            <person name="Spatafora J."/>
            <person name="Crous P."/>
            <person name="Grigoriev I."/>
        </authorList>
    </citation>
    <scope>NUCLEOTIDE SEQUENCE</scope>
    <source>
        <strain evidence="9">CBS 122368</strain>
    </source>
</reference>
<dbReference type="PANTHER" id="PTHR24006">
    <property type="entry name" value="UBIQUITIN CARBOXYL-TERMINAL HYDROLASE"/>
    <property type="match status" value="1"/>
</dbReference>
<evidence type="ECO:0000256" key="6">
    <source>
        <dbReference type="RuleBase" id="RU366025"/>
    </source>
</evidence>
<dbReference type="GO" id="GO:0005634">
    <property type="term" value="C:nucleus"/>
    <property type="evidence" value="ECO:0007669"/>
    <property type="project" value="TreeGrafter"/>
</dbReference>
<feature type="domain" description="USP" evidence="8">
    <location>
        <begin position="438"/>
        <end position="814"/>
    </location>
</feature>
<keyword evidence="4 6" id="KW-0378">Hydrolase</keyword>
<keyword evidence="2 6" id="KW-0645">Protease</keyword>
<name>A0A6A6HV78_9PLEO</name>
<dbReference type="GeneID" id="54573563"/>
<gene>
    <name evidence="9" type="ORF">BU26DRAFT_168120</name>
</gene>
<dbReference type="GO" id="GO:0016579">
    <property type="term" value="P:protein deubiquitination"/>
    <property type="evidence" value="ECO:0007669"/>
    <property type="project" value="InterPro"/>
</dbReference>
<sequence>MMPGPHIPPAVPLHPGRRQGDPQYHYHIPPQTHSPVHNPYVPYHHPQHYAPPHASPYPQQMQQWYNPYHQPQHQYAMPPRQFQPHGSPVVVSSHPHMAPMPPVNRALGQTPPIVHSRTPPAPRIPTPQAAPSTPSVNSQTHVSSPTPPTDMTTPTPPPSTPSRASLPPPPPQPQRTVYMPYYPQLPWLSVPEAEFPPRASQKKRRRRAPVPAQEEGLALPSREQTVEPEVVKEEETQAEETVLTPTEDPVDSRASTIAAVSEAEVETPSTSHPPSEADSTNPITPSSAMPLRSARPAAPSHSHVRTATKPAVPLIPIRPIKPASVTSTTQKSVKSAAADKDKDETKKAEDAAAHTPAAETPGSAEETPKASPPPKAAPPKSWAELLRSKVAPTPAQAPIANGVVTANGSAAQKSNSLGDVLAAYSVDSDKKLSFLEPRGLVNTGNMCYMNSILQVLLFCVPFYDFLDQVAKRAVHSFKSDTPLVDAMIMFMRDFKVIDSAVSAEKLRLRLKDTELEQYGDPLTPEYVYDVIRRLPRFDHMKRGQQEDAEEFLGFLLAGLHDECGHVIKSGRNTPGAVADITSPKSERSNSMDSGWLEVGPKQKASITQSSGVIEVESPITRIFGGKIRSEYRKPGEKPSVTLEPYQPLQLDIGSPNINNITDALKGLTHLETLDSTARSGRASTKQMFIETLPPVLILHLKRFHYDTNGAQKIWKKIGYPLELEIPKDVFPPHKRGSFNVRGGLPRYRLTAVVYHHGKNASGGHYTVDVRRQEGREWIRMDDTIIRRIRAEDVAEGGAEEDPKVLAAALEQHKKDAGKSKNFYEQVGLEDDDEETSKGGWSQVNGSDKKENTKKWSGVVNGTATPSSAGKRTPLPKENVRDNKVAYILFYQRIEA</sequence>
<feature type="compositionally biased region" description="Pro residues" evidence="7">
    <location>
        <begin position="154"/>
        <end position="173"/>
    </location>
</feature>
<dbReference type="EMBL" id="ML987210">
    <property type="protein sequence ID" value="KAF2241662.1"/>
    <property type="molecule type" value="Genomic_DNA"/>
</dbReference>
<feature type="compositionally biased region" description="Basic and acidic residues" evidence="7">
    <location>
        <begin position="337"/>
        <end position="352"/>
    </location>
</feature>
<feature type="region of interest" description="Disordered" evidence="7">
    <location>
        <begin position="197"/>
        <end position="381"/>
    </location>
</feature>
<dbReference type="AlphaFoldDB" id="A0A6A6HV78"/>
<feature type="region of interest" description="Disordered" evidence="7">
    <location>
        <begin position="76"/>
        <end position="178"/>
    </location>
</feature>
<keyword evidence="5 6" id="KW-0788">Thiol protease</keyword>
<feature type="compositionally biased region" description="Low complexity" evidence="7">
    <location>
        <begin position="353"/>
        <end position="365"/>
    </location>
</feature>
<dbReference type="Pfam" id="PF00443">
    <property type="entry name" value="UCH"/>
    <property type="match status" value="1"/>
</dbReference>
<evidence type="ECO:0000256" key="2">
    <source>
        <dbReference type="ARBA" id="ARBA00022670"/>
    </source>
</evidence>
<dbReference type="GO" id="GO:0006508">
    <property type="term" value="P:proteolysis"/>
    <property type="evidence" value="ECO:0007669"/>
    <property type="project" value="UniProtKB-KW"/>
</dbReference>
<evidence type="ECO:0000256" key="4">
    <source>
        <dbReference type="ARBA" id="ARBA00022801"/>
    </source>
</evidence>
<keyword evidence="10" id="KW-1185">Reference proteome</keyword>
<organism evidence="9 10">
    <name type="scientific">Trematosphaeria pertusa</name>
    <dbReference type="NCBI Taxonomy" id="390896"/>
    <lineage>
        <taxon>Eukaryota</taxon>
        <taxon>Fungi</taxon>
        <taxon>Dikarya</taxon>
        <taxon>Ascomycota</taxon>
        <taxon>Pezizomycotina</taxon>
        <taxon>Dothideomycetes</taxon>
        <taxon>Pleosporomycetidae</taxon>
        <taxon>Pleosporales</taxon>
        <taxon>Massarineae</taxon>
        <taxon>Trematosphaeriaceae</taxon>
        <taxon>Trematosphaeria</taxon>
    </lineage>
</organism>
<dbReference type="PANTHER" id="PTHR24006:SF687">
    <property type="entry name" value="UBIQUITIN CARBOXYL-TERMINAL HYDROLASE 10"/>
    <property type="match status" value="1"/>
</dbReference>
<dbReference type="PROSITE" id="PS00972">
    <property type="entry name" value="USP_1"/>
    <property type="match status" value="1"/>
</dbReference>
<feature type="compositionally biased region" description="Low complexity" evidence="7">
    <location>
        <begin position="33"/>
        <end position="59"/>
    </location>
</feature>
<proteinExistence type="inferred from homology"/>
<accession>A0A6A6HV78</accession>
<dbReference type="PROSITE" id="PS50235">
    <property type="entry name" value="USP_3"/>
    <property type="match status" value="1"/>
</dbReference>
<evidence type="ECO:0000256" key="7">
    <source>
        <dbReference type="SAM" id="MobiDB-lite"/>
    </source>
</evidence>
<dbReference type="PROSITE" id="PS00973">
    <property type="entry name" value="USP_2"/>
    <property type="match status" value="1"/>
</dbReference>
<evidence type="ECO:0000256" key="5">
    <source>
        <dbReference type="ARBA" id="ARBA00022807"/>
    </source>
</evidence>
<dbReference type="InterPro" id="IPR050164">
    <property type="entry name" value="Peptidase_C19"/>
</dbReference>
<dbReference type="RefSeq" id="XP_033676666.1">
    <property type="nucleotide sequence ID" value="XM_033820233.1"/>
</dbReference>
<dbReference type="Gene3D" id="3.90.70.10">
    <property type="entry name" value="Cysteine proteinases"/>
    <property type="match status" value="1"/>
</dbReference>
<dbReference type="InterPro" id="IPR018200">
    <property type="entry name" value="USP_CS"/>
</dbReference>